<dbReference type="GO" id="GO:0051083">
    <property type="term" value="P:'de novo' cotranslational protein folding"/>
    <property type="evidence" value="ECO:0007669"/>
    <property type="project" value="TreeGrafter"/>
</dbReference>
<name>A0A1X2ILR4_9FUNG</name>
<dbReference type="PANTHER" id="PTHR15830">
    <property type="entry name" value="TELOMERE LENGTH REGULATION PROTEIN TEL2 FAMILY MEMBER"/>
    <property type="match status" value="1"/>
</dbReference>
<feature type="compositionally biased region" description="Acidic residues" evidence="2">
    <location>
        <begin position="541"/>
        <end position="561"/>
    </location>
</feature>
<feature type="compositionally biased region" description="Acidic residues" evidence="2">
    <location>
        <begin position="569"/>
        <end position="595"/>
    </location>
</feature>
<evidence type="ECO:0000256" key="2">
    <source>
        <dbReference type="SAM" id="MobiDB-lite"/>
    </source>
</evidence>
<dbReference type="InterPro" id="IPR019337">
    <property type="entry name" value="Telomere_length_regulation_dom"/>
</dbReference>
<evidence type="ECO:0000259" key="3">
    <source>
        <dbReference type="Pfam" id="PF10193"/>
    </source>
</evidence>
<dbReference type="GO" id="GO:0042162">
    <property type="term" value="F:telomeric DNA binding"/>
    <property type="evidence" value="ECO:0007669"/>
    <property type="project" value="TreeGrafter"/>
</dbReference>
<dbReference type="Gene3D" id="1.25.40.720">
    <property type="entry name" value="Telomere length regulation protein 2, C-terminal domain"/>
    <property type="match status" value="2"/>
</dbReference>
<proteinExistence type="inferred from homology"/>
<comment type="caution">
    <text evidence="4">The sequence shown here is derived from an EMBL/GenBank/DDBJ whole genome shotgun (WGS) entry which is preliminary data.</text>
</comment>
<dbReference type="OrthoDB" id="10258062at2759"/>
<feature type="domain" description="Telomere length regulation protein conserved" evidence="3">
    <location>
        <begin position="609"/>
        <end position="719"/>
    </location>
</feature>
<protein>
    <submittedName>
        <fullName evidence="4">Telomere length regulation protein-domain-containing protein</fullName>
    </submittedName>
</protein>
<dbReference type="PANTHER" id="PTHR15830:SF10">
    <property type="entry name" value="TELOMERE LENGTH REGULATION PROTEIN TEL2 HOMOLOG"/>
    <property type="match status" value="1"/>
</dbReference>
<comment type="similarity">
    <text evidence="1">Belongs to the TEL2 family.</text>
</comment>
<gene>
    <name evidence="4" type="ORF">BCR42DRAFT_411460</name>
</gene>
<dbReference type="GO" id="GO:0005829">
    <property type="term" value="C:cytosol"/>
    <property type="evidence" value="ECO:0007669"/>
    <property type="project" value="TreeGrafter"/>
</dbReference>
<feature type="region of interest" description="Disordered" evidence="2">
    <location>
        <begin position="533"/>
        <end position="604"/>
    </location>
</feature>
<accession>A0A1X2ILR4</accession>
<dbReference type="Proteomes" id="UP000193560">
    <property type="component" value="Unassembled WGS sequence"/>
</dbReference>
<keyword evidence="5" id="KW-1185">Reference proteome</keyword>
<dbReference type="STRING" id="90262.A0A1X2ILR4"/>
<dbReference type="InterPro" id="IPR038528">
    <property type="entry name" value="TEL2_C_sf"/>
</dbReference>
<dbReference type="AlphaFoldDB" id="A0A1X2ILR4"/>
<evidence type="ECO:0000313" key="5">
    <source>
        <dbReference type="Proteomes" id="UP000193560"/>
    </source>
</evidence>
<dbReference type="InterPro" id="IPR051970">
    <property type="entry name" value="TEL2_Regulation"/>
</dbReference>
<reference evidence="4 5" key="1">
    <citation type="submission" date="2016-07" db="EMBL/GenBank/DDBJ databases">
        <title>Pervasive Adenine N6-methylation of Active Genes in Fungi.</title>
        <authorList>
            <consortium name="DOE Joint Genome Institute"/>
            <person name="Mondo S.J."/>
            <person name="Dannebaum R.O."/>
            <person name="Kuo R.C."/>
            <person name="Labutti K."/>
            <person name="Haridas S."/>
            <person name="Kuo A."/>
            <person name="Salamov A."/>
            <person name="Ahrendt S.R."/>
            <person name="Lipzen A."/>
            <person name="Sullivan W."/>
            <person name="Andreopoulos W.B."/>
            <person name="Clum A."/>
            <person name="Lindquist E."/>
            <person name="Daum C."/>
            <person name="Ramamoorthy G.K."/>
            <person name="Gryganskyi A."/>
            <person name="Culley D."/>
            <person name="Magnuson J.K."/>
            <person name="James T.Y."/>
            <person name="O'Malley M.A."/>
            <person name="Stajich J.E."/>
            <person name="Spatafora J.W."/>
            <person name="Visel A."/>
            <person name="Grigoriev I.V."/>
        </authorList>
    </citation>
    <scope>NUCLEOTIDE SEQUENCE [LARGE SCALE GENOMIC DNA]</scope>
    <source>
        <strain evidence="4 5">NRRL 1336</strain>
    </source>
</reference>
<dbReference type="Pfam" id="PF10193">
    <property type="entry name" value="Telomere_reg-2"/>
    <property type="match status" value="1"/>
</dbReference>
<sequence>MDSLETLRLEIEHLDDTIQSSNDTTIESVRESLHRPLARLSPGLIKNTIWERHIWMLLHTMIPRWAFILTTTTEDREALIASLIGSSSCSEQLRSVMAQSSLPLLLECIREHNISSTTTSMDVLDLYTSLLKHFCSTTMMATYLRQAAGFTDRLSFCSLLCSIPSRLSNAYGLHQVYSDNDTLELGQPWYSDSRFYSTLTKHITVQVGLLCEYQKDDMKLDETMLEGVGMASELIGKMTRQGFHNTCLETIIPIAIQHNATHDSKNCSLVWDRLWTLCENEAPADKVYSAILDYLNKHVDTLRQQRTSSSNNDISPSSIRSSIKSMASTLSPILFTSTPSSRSASDVRIQNFLAYTLKDTSKIRLADDLVLRTIMAMVVHSTGLEPLEMDEVTDDRAWKLSLRTTNIVEQYLRNVIECWTDPVLIKQTSDSERRYMTTLLLVLFGYADSDMMEEMEYSTGILQGISTWFSTSDEATAKLAMIVAESMSLRTKNKDGAVLDFGIPMNQQLKDLKELALVADGLTKAVDDSSLILLPKNGSSADDDTDDDSDADLLGDGDQYLDPDVLIAPDDEDDEETSDLEPYPMEEESDDDENGGENADPKKKKARIPVYVSELVAYLKDQEDPEKLEIGLNAAEQIIRQNTNIGTGIAEWAIDIGKRLIYFPETYDIDNYWKLQQSALAALIVACPDKITGFVIEEFFSQNTSIGQKNVIMATISMAVLELSGWNSYSDKKNDKDVNLNMDMLDMVAPSINELAKPSKSGQLVFSSSRAQVEQKRQKGIVRNRLSGLAGPVFFFPLVIGWWEASQTRLRWMAQDPMLVERFIMTLNVIMQCASNTPDRKKIVKEYFDYALSLRYIPRLSSRILRALLLGVNTILHICYKNQTYLVLTEYTLELAGIEKWLEDILEMQQQDKELQQLAITLLVSIGQMSKMGPY</sequence>
<organism evidence="4 5">
    <name type="scientific">Absidia repens</name>
    <dbReference type="NCBI Taxonomy" id="90262"/>
    <lineage>
        <taxon>Eukaryota</taxon>
        <taxon>Fungi</taxon>
        <taxon>Fungi incertae sedis</taxon>
        <taxon>Mucoromycota</taxon>
        <taxon>Mucoromycotina</taxon>
        <taxon>Mucoromycetes</taxon>
        <taxon>Mucorales</taxon>
        <taxon>Cunninghamellaceae</taxon>
        <taxon>Absidia</taxon>
    </lineage>
</organism>
<dbReference type="GO" id="GO:0051879">
    <property type="term" value="F:Hsp90 protein binding"/>
    <property type="evidence" value="ECO:0007669"/>
    <property type="project" value="TreeGrafter"/>
</dbReference>
<evidence type="ECO:0000313" key="4">
    <source>
        <dbReference type="EMBL" id="ORZ18718.1"/>
    </source>
</evidence>
<evidence type="ECO:0000256" key="1">
    <source>
        <dbReference type="ARBA" id="ARBA00006133"/>
    </source>
</evidence>
<dbReference type="EMBL" id="MCGE01000008">
    <property type="protein sequence ID" value="ORZ18718.1"/>
    <property type="molecule type" value="Genomic_DNA"/>
</dbReference>